<dbReference type="PROSITE" id="PS50110">
    <property type="entry name" value="RESPONSE_REGULATORY"/>
    <property type="match status" value="1"/>
</dbReference>
<dbReference type="GO" id="GO:0000156">
    <property type="term" value="F:phosphorelay response regulator activity"/>
    <property type="evidence" value="ECO:0007669"/>
    <property type="project" value="InterPro"/>
</dbReference>
<accession>A0A1V9G8G1</accession>
<dbReference type="SUPFAM" id="SSF52172">
    <property type="entry name" value="CheY-like"/>
    <property type="match status" value="1"/>
</dbReference>
<evidence type="ECO:0000313" key="4">
    <source>
        <dbReference type="EMBL" id="OQP66834.1"/>
    </source>
</evidence>
<dbReference type="InterPro" id="IPR046947">
    <property type="entry name" value="LytR-like"/>
</dbReference>
<evidence type="ECO:0000313" key="5">
    <source>
        <dbReference type="Proteomes" id="UP000192796"/>
    </source>
</evidence>
<feature type="modified residue" description="4-aspartylphosphate" evidence="1">
    <location>
        <position position="55"/>
    </location>
</feature>
<dbReference type="PROSITE" id="PS50930">
    <property type="entry name" value="HTH_LYTTR"/>
    <property type="match status" value="1"/>
</dbReference>
<organism evidence="4 5">
    <name type="scientific">Niastella vici</name>
    <dbReference type="NCBI Taxonomy" id="1703345"/>
    <lineage>
        <taxon>Bacteria</taxon>
        <taxon>Pseudomonadati</taxon>
        <taxon>Bacteroidota</taxon>
        <taxon>Chitinophagia</taxon>
        <taxon>Chitinophagales</taxon>
        <taxon>Chitinophagaceae</taxon>
        <taxon>Niastella</taxon>
    </lineage>
</organism>
<evidence type="ECO:0008006" key="6">
    <source>
        <dbReference type="Google" id="ProtNLM"/>
    </source>
</evidence>
<dbReference type="InterPro" id="IPR007492">
    <property type="entry name" value="LytTR_DNA-bd_dom"/>
</dbReference>
<dbReference type="Pfam" id="PF00072">
    <property type="entry name" value="Response_reg"/>
    <property type="match status" value="1"/>
</dbReference>
<dbReference type="AlphaFoldDB" id="A0A1V9G8G1"/>
<evidence type="ECO:0000259" key="3">
    <source>
        <dbReference type="PROSITE" id="PS50930"/>
    </source>
</evidence>
<gene>
    <name evidence="4" type="ORF">A3860_00235</name>
</gene>
<keyword evidence="5" id="KW-1185">Reference proteome</keyword>
<dbReference type="EMBL" id="LVYD01000001">
    <property type="protein sequence ID" value="OQP66834.1"/>
    <property type="molecule type" value="Genomic_DNA"/>
</dbReference>
<dbReference type="STRING" id="1703345.A3860_00235"/>
<dbReference type="InterPro" id="IPR001789">
    <property type="entry name" value="Sig_transdc_resp-reg_receiver"/>
</dbReference>
<dbReference type="PANTHER" id="PTHR37299">
    <property type="entry name" value="TRANSCRIPTIONAL REGULATOR-RELATED"/>
    <property type="match status" value="1"/>
</dbReference>
<dbReference type="Gene3D" id="2.40.50.1020">
    <property type="entry name" value="LytTr DNA-binding domain"/>
    <property type="match status" value="1"/>
</dbReference>
<dbReference type="InterPro" id="IPR011006">
    <property type="entry name" value="CheY-like_superfamily"/>
</dbReference>
<evidence type="ECO:0000256" key="1">
    <source>
        <dbReference type="PROSITE-ProRule" id="PRU00169"/>
    </source>
</evidence>
<dbReference type="GO" id="GO:0003677">
    <property type="term" value="F:DNA binding"/>
    <property type="evidence" value="ECO:0007669"/>
    <property type="project" value="InterPro"/>
</dbReference>
<proteinExistence type="predicted"/>
<evidence type="ECO:0000259" key="2">
    <source>
        <dbReference type="PROSITE" id="PS50110"/>
    </source>
</evidence>
<dbReference type="SMART" id="SM00850">
    <property type="entry name" value="LytTR"/>
    <property type="match status" value="1"/>
</dbReference>
<dbReference type="OrthoDB" id="9787344at2"/>
<comment type="caution">
    <text evidence="4">The sequence shown here is derived from an EMBL/GenBank/DDBJ whole genome shotgun (WGS) entry which is preliminary data.</text>
</comment>
<feature type="domain" description="HTH LytTR-type" evidence="3">
    <location>
        <begin position="135"/>
        <end position="224"/>
    </location>
</feature>
<protein>
    <recommendedName>
        <fullName evidence="6">DNA-binding response regulator</fullName>
    </recommendedName>
</protein>
<dbReference type="Pfam" id="PF04397">
    <property type="entry name" value="LytTR"/>
    <property type="match status" value="1"/>
</dbReference>
<feature type="domain" description="Response regulatory" evidence="2">
    <location>
        <begin position="4"/>
        <end position="115"/>
    </location>
</feature>
<sequence>MSISCIIVDDEYLAIKVLSAYASNIPALQVIKTFTDSRAAVDFIQQQPVDLILLDIQMPYVSGFDLVKAVPAETMVIFTTARHDYAVQAYELDVLDYLVKPIAQERFEKAIQKALEYRQYRKVWNEQQQAARNFLMIKADYRIVKLLFEEIEYIEGLNEYVKIYSRERTYTTLAALKALEGELPAGKFIRIHKSYIVALSAIDQFNSKTIQLHNGKELPVGRSYKDNFMGKMKG</sequence>
<dbReference type="SMART" id="SM00448">
    <property type="entry name" value="REC"/>
    <property type="match status" value="1"/>
</dbReference>
<keyword evidence="1" id="KW-0597">Phosphoprotein</keyword>
<reference evidence="4 5" key="1">
    <citation type="submission" date="2016-03" db="EMBL/GenBank/DDBJ databases">
        <title>Niastella vici sp. nov., isolated from farmland soil.</title>
        <authorList>
            <person name="Chen L."/>
            <person name="Wang D."/>
            <person name="Yang S."/>
            <person name="Wang G."/>
        </authorList>
    </citation>
    <scope>NUCLEOTIDE SEQUENCE [LARGE SCALE GENOMIC DNA]</scope>
    <source>
        <strain evidence="4 5">DJ57</strain>
    </source>
</reference>
<dbReference type="Gene3D" id="3.40.50.2300">
    <property type="match status" value="1"/>
</dbReference>
<name>A0A1V9G8G1_9BACT</name>
<dbReference type="PANTHER" id="PTHR37299:SF1">
    <property type="entry name" value="STAGE 0 SPORULATION PROTEIN A HOMOLOG"/>
    <property type="match status" value="1"/>
</dbReference>
<dbReference type="Proteomes" id="UP000192796">
    <property type="component" value="Unassembled WGS sequence"/>
</dbReference>
<dbReference type="RefSeq" id="WP_081144533.1">
    <property type="nucleotide sequence ID" value="NZ_LVYD01000001.1"/>
</dbReference>